<keyword evidence="6" id="KW-1185">Reference proteome</keyword>
<reference evidence="5 6" key="1">
    <citation type="submission" date="2018-01" db="EMBL/GenBank/DDBJ databases">
        <title>Whole genome analyses suggest that Burkholderia sensu lato contains two further novel genera in the rhizoxinica-symbiotica group Mycetohabitans gen. nov., and Trinickia gen. nov.: implications for the evolution of diazotrophy and nodulation in the Burkholderiaceae.</title>
        <authorList>
            <person name="Estrada-de los Santos P."/>
            <person name="Palmer M."/>
            <person name="Chavez-Ramirez B."/>
            <person name="Beukes C."/>
            <person name="Steenkamp E.T."/>
            <person name="Hirsch A.M."/>
            <person name="Manyaka P."/>
            <person name="Maluk M."/>
            <person name="Lafos M."/>
            <person name="Crook M."/>
            <person name="Gross E."/>
            <person name="Simon M.F."/>
            <person name="Bueno dos Reis Junior F."/>
            <person name="Poole P.S."/>
            <person name="Venter S.N."/>
            <person name="James E.K."/>
        </authorList>
    </citation>
    <scope>NUCLEOTIDE SEQUENCE [LARGE SCALE GENOMIC DNA]</scope>
    <source>
        <strain evidence="5 6">GP25-8</strain>
    </source>
</reference>
<dbReference type="InterPro" id="IPR023214">
    <property type="entry name" value="HAD_sf"/>
</dbReference>
<name>A0A2N7WBE5_9BURK</name>
<dbReference type="Gene3D" id="3.40.50.1000">
    <property type="entry name" value="HAD superfamily/HAD-like"/>
    <property type="match status" value="1"/>
</dbReference>
<dbReference type="PANTHER" id="PTHR46193">
    <property type="entry name" value="6-PHOSPHOGLUCONATE PHOSPHATASE"/>
    <property type="match status" value="1"/>
</dbReference>
<dbReference type="SFLD" id="SFLDG01129">
    <property type="entry name" value="C1.5:_HAD__Beta-PGM__Phosphata"/>
    <property type="match status" value="1"/>
</dbReference>
<dbReference type="InterPro" id="IPR006439">
    <property type="entry name" value="HAD-SF_hydro_IA"/>
</dbReference>
<dbReference type="RefSeq" id="WP_102609122.1">
    <property type="nucleotide sequence ID" value="NZ_CADIKD010000020.1"/>
</dbReference>
<dbReference type="InterPro" id="IPR051600">
    <property type="entry name" value="Beta-PGM-like"/>
</dbReference>
<dbReference type="InterPro" id="IPR036412">
    <property type="entry name" value="HAD-like_sf"/>
</dbReference>
<gene>
    <name evidence="5" type="ORF">C0Z19_06135</name>
</gene>
<evidence type="ECO:0000313" key="6">
    <source>
        <dbReference type="Proteomes" id="UP000235347"/>
    </source>
</evidence>
<evidence type="ECO:0000256" key="4">
    <source>
        <dbReference type="ARBA" id="ARBA00022842"/>
    </source>
</evidence>
<dbReference type="NCBIfam" id="TIGR01509">
    <property type="entry name" value="HAD-SF-IA-v3"/>
    <property type="match status" value="1"/>
</dbReference>
<dbReference type="SFLD" id="SFLDS00003">
    <property type="entry name" value="Haloacid_Dehalogenase"/>
    <property type="match status" value="1"/>
</dbReference>
<comment type="cofactor">
    <cofactor evidence="1">
        <name>Mg(2+)</name>
        <dbReference type="ChEBI" id="CHEBI:18420"/>
    </cofactor>
</comment>
<evidence type="ECO:0000256" key="3">
    <source>
        <dbReference type="ARBA" id="ARBA00022723"/>
    </source>
</evidence>
<dbReference type="PANTHER" id="PTHR46193:SF10">
    <property type="entry name" value="6-PHOSPHOGLUCONATE PHOSPHATASE"/>
    <property type="match status" value="1"/>
</dbReference>
<keyword evidence="3" id="KW-0479">Metal-binding</keyword>
<protein>
    <submittedName>
        <fullName evidence="5">HAD family hydrolase</fullName>
    </submittedName>
</protein>
<evidence type="ECO:0000313" key="5">
    <source>
        <dbReference type="EMBL" id="PMS26730.1"/>
    </source>
</evidence>
<proteinExistence type="inferred from homology"/>
<accession>A0A2N7WBE5</accession>
<dbReference type="Pfam" id="PF00702">
    <property type="entry name" value="Hydrolase"/>
    <property type="match status" value="1"/>
</dbReference>
<dbReference type="InterPro" id="IPR023198">
    <property type="entry name" value="PGP-like_dom2"/>
</dbReference>
<dbReference type="AlphaFoldDB" id="A0A2N7WBE5"/>
<dbReference type="GO" id="GO:0046872">
    <property type="term" value="F:metal ion binding"/>
    <property type="evidence" value="ECO:0007669"/>
    <property type="project" value="UniProtKB-KW"/>
</dbReference>
<dbReference type="SUPFAM" id="SSF56784">
    <property type="entry name" value="HAD-like"/>
    <property type="match status" value="1"/>
</dbReference>
<keyword evidence="5" id="KW-0378">Hydrolase</keyword>
<dbReference type="Proteomes" id="UP000235347">
    <property type="component" value="Unassembled WGS sequence"/>
</dbReference>
<keyword evidence="4" id="KW-0460">Magnesium</keyword>
<dbReference type="GO" id="GO:0016787">
    <property type="term" value="F:hydrolase activity"/>
    <property type="evidence" value="ECO:0007669"/>
    <property type="project" value="UniProtKB-KW"/>
</dbReference>
<comment type="similarity">
    <text evidence="2">Belongs to the HAD-like hydrolase superfamily. CbbY/CbbZ/Gph/YieH family.</text>
</comment>
<evidence type="ECO:0000256" key="1">
    <source>
        <dbReference type="ARBA" id="ARBA00001946"/>
    </source>
</evidence>
<dbReference type="Gene3D" id="1.10.150.240">
    <property type="entry name" value="Putative phosphatase, domain 2"/>
    <property type="match status" value="1"/>
</dbReference>
<comment type="caution">
    <text evidence="5">The sequence shown here is derived from an EMBL/GenBank/DDBJ whole genome shotgun (WGS) entry which is preliminary data.</text>
</comment>
<organism evidence="5 6">
    <name type="scientific">Trinickia soli</name>
    <dbReference type="NCBI Taxonomy" id="380675"/>
    <lineage>
        <taxon>Bacteria</taxon>
        <taxon>Pseudomonadati</taxon>
        <taxon>Pseudomonadota</taxon>
        <taxon>Betaproteobacteria</taxon>
        <taxon>Burkholderiales</taxon>
        <taxon>Burkholderiaceae</taxon>
        <taxon>Trinickia</taxon>
    </lineage>
</organism>
<evidence type="ECO:0000256" key="2">
    <source>
        <dbReference type="ARBA" id="ARBA00006171"/>
    </source>
</evidence>
<dbReference type="EMBL" id="PNYB01000004">
    <property type="protein sequence ID" value="PMS26730.1"/>
    <property type="molecule type" value="Genomic_DNA"/>
</dbReference>
<sequence length="252" mass="26103">MTAAGPDGLRRDRVLICDCDGVLIDSEAVAAKMLVRELQTRWPERDIEPVVLPLLGLRIERVLEESAAAFGETLAPFEMDAIRRSVEAAAQQAPIVAGVEAALAQIALLKACASNSYTAYVDAVLARTGLARFFGSRVFCADRVPRPKPAPDIYVAAADALGVSSAACLVVEDSVAGVAAASGAGMIVLGFAGGTHAGHGGRAHVDALMQAGAQQVFDDMCALPALVEQWMAGTVDKAGTAANEKGDASWQA</sequence>